<dbReference type="Pfam" id="PF19765">
    <property type="entry name" value="DUF6252"/>
    <property type="match status" value="2"/>
</dbReference>
<sequence>MKKIIALMGCVIMVTSCVNETQVNNPAFQAKFNDSNWKSQETSLAIGPNGGLIITALRGNEELVLTTSSANPGTYLLGTTNEANFASYSLKSGINTTTYDTGAFPGPAFVTRKLTSGNGYANDDSALTTGGSGSGLVFRITVNSIGAILTDTIKARGANYVTGDVVTVEGGNNNATFRVVNTQQSNGEVVIEKVEDGKYTGSFKLNAVNDSGEVVTFSQGIFYRLPLN</sequence>
<dbReference type="EMBL" id="WQLW01000004">
    <property type="protein sequence ID" value="MVO08886.1"/>
    <property type="molecule type" value="Genomic_DNA"/>
</dbReference>
<evidence type="ECO:0000313" key="2">
    <source>
        <dbReference type="Proteomes" id="UP000431264"/>
    </source>
</evidence>
<reference evidence="2" key="1">
    <citation type="submission" date="2019-05" db="EMBL/GenBank/DDBJ databases">
        <title>Flavobacterium profundi sp. nov., isolated from a deep-sea seamount.</title>
        <authorList>
            <person name="Zhang D.-C."/>
        </authorList>
    </citation>
    <scope>NUCLEOTIDE SEQUENCE [LARGE SCALE GENOMIC DNA]</scope>
    <source>
        <strain evidence="2">TP390</strain>
    </source>
</reference>
<evidence type="ECO:0008006" key="3">
    <source>
        <dbReference type="Google" id="ProtNLM"/>
    </source>
</evidence>
<dbReference type="OrthoDB" id="1448607at2"/>
<protein>
    <recommendedName>
        <fullName evidence="3">Lipoprotein</fullName>
    </recommendedName>
</protein>
<accession>A0A6I4IS38</accession>
<dbReference type="RefSeq" id="WP_140997281.1">
    <property type="nucleotide sequence ID" value="NZ_VDCZ01000004.1"/>
</dbReference>
<organism evidence="1 2">
    <name type="scientific">Flavobacterium profundi</name>
    <dbReference type="NCBI Taxonomy" id="1774945"/>
    <lineage>
        <taxon>Bacteria</taxon>
        <taxon>Pseudomonadati</taxon>
        <taxon>Bacteroidota</taxon>
        <taxon>Flavobacteriia</taxon>
        <taxon>Flavobacteriales</taxon>
        <taxon>Flavobacteriaceae</taxon>
        <taxon>Flavobacterium</taxon>
    </lineage>
</organism>
<dbReference type="PROSITE" id="PS51257">
    <property type="entry name" value="PROKAR_LIPOPROTEIN"/>
    <property type="match status" value="1"/>
</dbReference>
<dbReference type="InterPro" id="IPR046219">
    <property type="entry name" value="DUF6252"/>
</dbReference>
<dbReference type="AlphaFoldDB" id="A0A6I4IS38"/>
<comment type="caution">
    <text evidence="1">The sequence shown here is derived from an EMBL/GenBank/DDBJ whole genome shotgun (WGS) entry which is preliminary data.</text>
</comment>
<gene>
    <name evidence="1" type="ORF">GOQ30_06870</name>
</gene>
<name>A0A6I4IS38_9FLAO</name>
<proteinExistence type="predicted"/>
<dbReference type="Proteomes" id="UP000431264">
    <property type="component" value="Unassembled WGS sequence"/>
</dbReference>
<keyword evidence="2" id="KW-1185">Reference proteome</keyword>
<evidence type="ECO:0000313" key="1">
    <source>
        <dbReference type="EMBL" id="MVO08886.1"/>
    </source>
</evidence>